<sequence length="209" mass="23733">MTRYPLLKYESLKSSSIPKSFPILRQRYESSSYAKLSDLQSTNTKEPPSHNQSDPLLALTCPISTMSSTTFSQALTPPSSSQRIPKENPELPTLLSVITIDSHELVKLFAGITPEARSFNVHKNFATYHSPVLRAAFNSSFIEGQTQTYRFEDDFEHEVINLLANWFYAQQIDWDQAQLGESGKGYDLKRCQCLLKLWVLADQLLLLIL</sequence>
<dbReference type="InterPro" id="IPR011333">
    <property type="entry name" value="SKP1/BTB/POZ_sf"/>
</dbReference>
<dbReference type="Gene3D" id="3.30.710.10">
    <property type="entry name" value="Potassium Channel Kv1.1, Chain A"/>
    <property type="match status" value="1"/>
</dbReference>
<dbReference type="Proteomes" id="UP000184330">
    <property type="component" value="Unassembled WGS sequence"/>
</dbReference>
<dbReference type="AlphaFoldDB" id="A0A1L7XQP8"/>
<proteinExistence type="predicted"/>
<gene>
    <name evidence="3" type="ORF">PAC_17280</name>
</gene>
<accession>A0A1L7XQP8</accession>
<reference evidence="3 4" key="1">
    <citation type="submission" date="2016-03" db="EMBL/GenBank/DDBJ databases">
        <authorList>
            <person name="Ploux O."/>
        </authorList>
    </citation>
    <scope>NUCLEOTIDE SEQUENCE [LARGE SCALE GENOMIC DNA]</scope>
    <source>
        <strain evidence="3 4">UAMH 11012</strain>
    </source>
</reference>
<dbReference type="OrthoDB" id="194443at2759"/>
<dbReference type="CDD" id="cd18186">
    <property type="entry name" value="BTB_POZ_ZBTB_KLHL-like"/>
    <property type="match status" value="1"/>
</dbReference>
<evidence type="ECO:0000259" key="2">
    <source>
        <dbReference type="PROSITE" id="PS50097"/>
    </source>
</evidence>
<evidence type="ECO:0000313" key="3">
    <source>
        <dbReference type="EMBL" id="CZR67381.1"/>
    </source>
</evidence>
<feature type="region of interest" description="Disordered" evidence="1">
    <location>
        <begin position="35"/>
        <end position="56"/>
    </location>
</feature>
<dbReference type="PROSITE" id="PS50097">
    <property type="entry name" value="BTB"/>
    <property type="match status" value="1"/>
</dbReference>
<feature type="domain" description="BTB" evidence="2">
    <location>
        <begin position="104"/>
        <end position="176"/>
    </location>
</feature>
<feature type="compositionally biased region" description="Polar residues" evidence="1">
    <location>
        <begin position="35"/>
        <end position="54"/>
    </location>
</feature>
<organism evidence="3 4">
    <name type="scientific">Phialocephala subalpina</name>
    <dbReference type="NCBI Taxonomy" id="576137"/>
    <lineage>
        <taxon>Eukaryota</taxon>
        <taxon>Fungi</taxon>
        <taxon>Dikarya</taxon>
        <taxon>Ascomycota</taxon>
        <taxon>Pezizomycotina</taxon>
        <taxon>Leotiomycetes</taxon>
        <taxon>Helotiales</taxon>
        <taxon>Mollisiaceae</taxon>
        <taxon>Phialocephala</taxon>
        <taxon>Phialocephala fortinii species complex</taxon>
    </lineage>
</organism>
<protein>
    <recommendedName>
        <fullName evidence="2">BTB domain-containing protein</fullName>
    </recommendedName>
</protein>
<name>A0A1L7XQP8_9HELO</name>
<dbReference type="InterPro" id="IPR000210">
    <property type="entry name" value="BTB/POZ_dom"/>
</dbReference>
<evidence type="ECO:0000313" key="4">
    <source>
        <dbReference type="Proteomes" id="UP000184330"/>
    </source>
</evidence>
<dbReference type="SUPFAM" id="SSF54695">
    <property type="entry name" value="POZ domain"/>
    <property type="match status" value="1"/>
</dbReference>
<dbReference type="EMBL" id="FJOG01000043">
    <property type="protein sequence ID" value="CZR67381.1"/>
    <property type="molecule type" value="Genomic_DNA"/>
</dbReference>
<keyword evidence="4" id="KW-1185">Reference proteome</keyword>
<evidence type="ECO:0000256" key="1">
    <source>
        <dbReference type="SAM" id="MobiDB-lite"/>
    </source>
</evidence>